<dbReference type="PROSITE" id="PS00211">
    <property type="entry name" value="ABC_TRANSPORTER_1"/>
    <property type="match status" value="2"/>
</dbReference>
<dbReference type="Pfam" id="PF24984">
    <property type="entry name" value="HEAT_EF3_GNC1"/>
    <property type="match status" value="1"/>
</dbReference>
<dbReference type="HOGENOM" id="CLU_002848_0_0_1"/>
<keyword evidence="9" id="KW-0067">ATP-binding</keyword>
<dbReference type="CDD" id="cd03221">
    <property type="entry name" value="ABCF_EF-3"/>
    <property type="match status" value="1"/>
</dbReference>
<dbReference type="FunFam" id="1.25.10.10:FF:000076">
    <property type="entry name" value="Elongation factor 3"/>
    <property type="match status" value="1"/>
</dbReference>
<dbReference type="Pfam" id="PF24987">
    <property type="entry name" value="HEAT_EF3_N"/>
    <property type="match status" value="1"/>
</dbReference>
<dbReference type="Gene3D" id="3.40.50.300">
    <property type="entry name" value="P-loop containing nucleotide triphosphate hydrolases"/>
    <property type="match status" value="2"/>
</dbReference>
<evidence type="ECO:0000256" key="3">
    <source>
        <dbReference type="ARBA" id="ARBA00011054"/>
    </source>
</evidence>
<dbReference type="Proteomes" id="UP000009328">
    <property type="component" value="Unassembled WGS sequence"/>
</dbReference>
<feature type="domain" description="ABC transporter" evidence="15">
    <location>
        <begin position="670"/>
        <end position="996"/>
    </location>
</feature>
<dbReference type="CDD" id="cd18626">
    <property type="entry name" value="CD_eEF3"/>
    <property type="match status" value="1"/>
</dbReference>
<dbReference type="GO" id="GO:0003723">
    <property type="term" value="F:RNA binding"/>
    <property type="evidence" value="ECO:0007669"/>
    <property type="project" value="UniProtKB-KW"/>
</dbReference>
<comment type="pathway">
    <text evidence="2">Protein biosynthesis; polypeptide chain elongation.</text>
</comment>
<dbReference type="InterPro" id="IPR021133">
    <property type="entry name" value="HEAT_type_2"/>
</dbReference>
<dbReference type="PROSITE" id="PS50077">
    <property type="entry name" value="HEAT_REPEAT"/>
    <property type="match status" value="1"/>
</dbReference>
<comment type="catalytic activity">
    <reaction evidence="12">
        <text>ATP + H2O = ADP + phosphate + H(+)</text>
        <dbReference type="Rhea" id="RHEA:13065"/>
        <dbReference type="ChEBI" id="CHEBI:15377"/>
        <dbReference type="ChEBI" id="CHEBI:15378"/>
        <dbReference type="ChEBI" id="CHEBI:30616"/>
        <dbReference type="ChEBI" id="CHEBI:43474"/>
        <dbReference type="ChEBI" id="CHEBI:456216"/>
    </reaction>
</comment>
<dbReference type="InterPro" id="IPR040533">
    <property type="entry name" value="EF3_4HB"/>
</dbReference>
<evidence type="ECO:0000313" key="16">
    <source>
        <dbReference type="EMBL" id="CCH46289.1"/>
    </source>
</evidence>
<dbReference type="PANTHER" id="PTHR19211">
    <property type="entry name" value="ATP-BINDING TRANSPORT PROTEIN-RELATED"/>
    <property type="match status" value="1"/>
</dbReference>
<reference evidence="16 17" key="1">
    <citation type="journal article" date="2012" name="Eukaryot. Cell">
        <title>Draft genome sequence of Wickerhamomyces ciferrii NRRL Y-1031 F-60-10.</title>
        <authorList>
            <person name="Schneider J."/>
            <person name="Andrea H."/>
            <person name="Blom J."/>
            <person name="Jaenicke S."/>
            <person name="Ruckert C."/>
            <person name="Schorsch C."/>
            <person name="Szczepanowski R."/>
            <person name="Farwick M."/>
            <person name="Goesmann A."/>
            <person name="Puhler A."/>
            <person name="Schaffer S."/>
            <person name="Tauch A."/>
            <person name="Kohler T."/>
            <person name="Brinkrolf K."/>
        </authorList>
    </citation>
    <scope>NUCLEOTIDE SEQUENCE [LARGE SCALE GENOMIC DNA]</scope>
    <source>
        <strain evidence="17">ATCC 14091 / BCRC 22168 / CBS 111 / JCM 3599 / NBRC 0793 / NRRL Y-1031 F-60-10</strain>
    </source>
</reference>
<dbReference type="EMBL" id="CAIF01000236">
    <property type="protein sequence ID" value="CCH46289.1"/>
    <property type="molecule type" value="Genomic_DNA"/>
</dbReference>
<keyword evidence="5" id="KW-0677">Repeat</keyword>
<evidence type="ECO:0000256" key="6">
    <source>
        <dbReference type="ARBA" id="ARBA00022741"/>
    </source>
</evidence>
<evidence type="ECO:0000256" key="2">
    <source>
        <dbReference type="ARBA" id="ARBA00004815"/>
    </source>
</evidence>
<feature type="compositionally biased region" description="Basic residues" evidence="14">
    <location>
        <begin position="1023"/>
        <end position="1034"/>
    </location>
</feature>
<sequence length="1047" mass="115775">MSDSKQSVEVLNELFNKLSVAAPEEREAVATNVASFLNGSIVEHDVPEQFFAELKKAVENKKTAANALEAVAHIASENNLSPSVEPFIVDLVPSIAPKAGDKDKAVAEIASKTLSQIAGSVNPHGIKALLPHLTAALSNTNKWTEKIAILSSITVLVGHAEAQVALRMPELIPVLSEAMWDTKPEVKKAATATITACTATVHNKDIEKFIPELIQCIGKPDQVPNTVHSLGATTFVSEVTPATLSIMVPLLERGLAERDTTIKRKAAVIVDNMCKLVDDPQIVAPFLDKMLPALKANHQNIADPEARDVTLRALNTLRRVGAIGPDDVLPEISHAGAVETTKGEITKIFAENKFEVASRFDLVLSYAAAIAGDLIDERIIDQLAWFEHITPFFTVFLGEKQSKADIDEWRKRAVDNIPQPPQFADEEDEGEDLCNCEFSLAYGAKILLNKTQFRLKRGRRYGLCGPNGAGKSTLMRAIANGQVEGFPTQEECRTVYVEHDIDGTEADTSVLDFVYGEGALGTREVITDKLREFAFTDEMIAMPIQSLSGGWKMKLALARAVLRNADILLLDEPTNHLDTVNVAWLVNYLNTCGITSIIVSHDSGFLDNVVQYIIHYEGFKLRKYKGNLSEFVSRVPSAKSYYELGASDLEFQFPEPGFLEGVKTKQKAIVKVSNMTFQYPGTSKPQIQDINFQCSLSSRIAVIGPNGAGKSTLINVLTGELLPTTGEVYVHENARIAYIKQHAFAHIDSHLDKTPSEYIQWRFQTGEDRETMDRASRQINENDEEGMKKIFKIEGTPRRIQEITARRKFKNTYEYECSFYLGENVGMKNERWVPMMSVDNAWIPRGELVESHSKMVAEVDMKEALASGQFRALTRKEIESHCAMLGLDAELVTHSRIRGLSGGQKVKLVLAACTWQRPHLIVLDEPTNYLDRDSLGALSKALKAFAGGIIIITHSAEFTKDLTEEVWAVLDGKMTPSGHNWVSGQGTGPRIEKKEDEGDKFDAMGNKISSGKKKTKLSSAELRKKKKERMKKKKELGDAYVSSDDEF</sequence>
<dbReference type="SUPFAM" id="SSF48371">
    <property type="entry name" value="ARM repeat"/>
    <property type="match status" value="1"/>
</dbReference>
<evidence type="ECO:0000256" key="12">
    <source>
        <dbReference type="ARBA" id="ARBA00049360"/>
    </source>
</evidence>
<evidence type="ECO:0000256" key="4">
    <source>
        <dbReference type="ARBA" id="ARBA00022490"/>
    </source>
</evidence>
<keyword evidence="8 16" id="KW-0378">Hydrolase</keyword>
<dbReference type="GO" id="GO:0005737">
    <property type="term" value="C:cytoplasm"/>
    <property type="evidence" value="ECO:0007669"/>
    <property type="project" value="UniProtKB-SubCell"/>
</dbReference>
<keyword evidence="10" id="KW-0694">RNA-binding</keyword>
<dbReference type="InterPro" id="IPR047038">
    <property type="entry name" value="eEF3_chromodomain-like_sf"/>
</dbReference>
<name>K0KXX3_WICCF</name>
<evidence type="ECO:0000256" key="9">
    <source>
        <dbReference type="ARBA" id="ARBA00022840"/>
    </source>
</evidence>
<dbReference type="GO" id="GO:0016887">
    <property type="term" value="F:ATP hydrolysis activity"/>
    <property type="evidence" value="ECO:0007669"/>
    <property type="project" value="InterPro"/>
</dbReference>
<dbReference type="STRING" id="1206466.K0KXX3"/>
<dbReference type="PROSITE" id="PS50893">
    <property type="entry name" value="ABC_TRANSPORTER_2"/>
    <property type="match status" value="2"/>
</dbReference>
<protein>
    <submittedName>
        <fullName evidence="16">Elongation factor EF-3</fullName>
        <ecNumber evidence="16">3.6.3.-</ecNumber>
    </submittedName>
</protein>
<evidence type="ECO:0000259" key="15">
    <source>
        <dbReference type="PROSITE" id="PS50893"/>
    </source>
</evidence>
<organism evidence="16 17">
    <name type="scientific">Wickerhamomyces ciferrii (strain ATCC 14091 / BCRC 22168 / CBS 111 / JCM 3599 / NBRC 0793 / NRRL Y-1031 F-60-10)</name>
    <name type="common">Yeast</name>
    <name type="synonym">Pichia ciferrii</name>
    <dbReference type="NCBI Taxonomy" id="1206466"/>
    <lineage>
        <taxon>Eukaryota</taxon>
        <taxon>Fungi</taxon>
        <taxon>Dikarya</taxon>
        <taxon>Ascomycota</taxon>
        <taxon>Saccharomycotina</taxon>
        <taxon>Saccharomycetes</taxon>
        <taxon>Phaffomycetales</taxon>
        <taxon>Wickerhamomycetaceae</taxon>
        <taxon>Wickerhamomyces</taxon>
    </lineage>
</organism>
<dbReference type="InterPro" id="IPR050611">
    <property type="entry name" value="ABCF"/>
</dbReference>
<dbReference type="SMART" id="SM00382">
    <property type="entry name" value="AAA"/>
    <property type="match status" value="2"/>
</dbReference>
<keyword evidence="7 16" id="KW-0251">Elongation factor</keyword>
<proteinExistence type="inferred from homology"/>
<dbReference type="InterPro" id="IPR047036">
    <property type="entry name" value="EF3_4HB_sf"/>
</dbReference>
<dbReference type="InterPro" id="IPR011989">
    <property type="entry name" value="ARM-like"/>
</dbReference>
<evidence type="ECO:0000256" key="1">
    <source>
        <dbReference type="ARBA" id="ARBA00004496"/>
    </source>
</evidence>
<evidence type="ECO:0000256" key="5">
    <source>
        <dbReference type="ARBA" id="ARBA00022737"/>
    </source>
</evidence>
<dbReference type="InterPro" id="IPR003439">
    <property type="entry name" value="ABC_transporter-like_ATP-bd"/>
</dbReference>
<comment type="similarity">
    <text evidence="3">Belongs to the ABC transporter superfamily. ABCF family. EF3 subfamily.</text>
</comment>
<keyword evidence="11" id="KW-0648">Protein biosynthesis</keyword>
<dbReference type="FunCoup" id="K0KXX3">
    <property type="interactions" value="791"/>
</dbReference>
<keyword evidence="17" id="KW-1185">Reference proteome</keyword>
<dbReference type="EC" id="3.6.3.-" evidence="16"/>
<accession>K0KXX3</accession>
<dbReference type="InterPro" id="IPR017871">
    <property type="entry name" value="ABC_transporter-like_CS"/>
</dbReference>
<dbReference type="InterPro" id="IPR027417">
    <property type="entry name" value="P-loop_NTPase"/>
</dbReference>
<dbReference type="Pfam" id="PF17947">
    <property type="entry name" value="4HB"/>
    <property type="match status" value="1"/>
</dbReference>
<dbReference type="eggNOG" id="KOG1242">
    <property type="taxonomic scope" value="Eukaryota"/>
</dbReference>
<dbReference type="SUPFAM" id="SSF52540">
    <property type="entry name" value="P-loop containing nucleoside triphosphate hydrolases"/>
    <property type="match status" value="2"/>
</dbReference>
<comment type="subcellular location">
    <subcellularLocation>
        <location evidence="1">Cytoplasm</location>
    </subcellularLocation>
</comment>
<dbReference type="GO" id="GO:0003746">
    <property type="term" value="F:translation elongation factor activity"/>
    <property type="evidence" value="ECO:0007669"/>
    <property type="project" value="UniProtKB-KW"/>
</dbReference>
<dbReference type="Gene3D" id="2.40.50.990">
    <property type="match status" value="1"/>
</dbReference>
<dbReference type="InParanoid" id="K0KXX3"/>
<evidence type="ECO:0000256" key="10">
    <source>
        <dbReference type="ARBA" id="ARBA00022884"/>
    </source>
</evidence>
<gene>
    <name evidence="16" type="primary">EFT3</name>
    <name evidence="16" type="ORF">BN7_5881</name>
</gene>
<dbReference type="FunFam" id="2.40.50.990:FF:000001">
    <property type="entry name" value="Elongation factor 3"/>
    <property type="match status" value="1"/>
</dbReference>
<dbReference type="Pfam" id="PF00005">
    <property type="entry name" value="ABC_tran"/>
    <property type="match status" value="3"/>
</dbReference>
<feature type="compositionally biased region" description="Basic and acidic residues" evidence="14">
    <location>
        <begin position="990"/>
        <end position="1002"/>
    </location>
</feature>
<dbReference type="UniPathway" id="UPA00345"/>
<keyword evidence="4" id="KW-0963">Cytoplasm</keyword>
<dbReference type="eggNOG" id="KOG0062">
    <property type="taxonomic scope" value="Eukaryota"/>
</dbReference>
<evidence type="ECO:0000256" key="7">
    <source>
        <dbReference type="ARBA" id="ARBA00022768"/>
    </source>
</evidence>
<evidence type="ECO:0000256" key="13">
    <source>
        <dbReference type="PROSITE-ProRule" id="PRU00103"/>
    </source>
</evidence>
<dbReference type="InterPro" id="IPR016024">
    <property type="entry name" value="ARM-type_fold"/>
</dbReference>
<evidence type="ECO:0000313" key="17">
    <source>
        <dbReference type="Proteomes" id="UP000009328"/>
    </source>
</evidence>
<feature type="repeat" description="HEAT" evidence="13">
    <location>
        <begin position="171"/>
        <end position="209"/>
    </location>
</feature>
<evidence type="ECO:0000256" key="14">
    <source>
        <dbReference type="SAM" id="MobiDB-lite"/>
    </source>
</evidence>
<evidence type="ECO:0000256" key="8">
    <source>
        <dbReference type="ARBA" id="ARBA00022801"/>
    </source>
</evidence>
<dbReference type="AlphaFoldDB" id="K0KXX3"/>
<comment type="caution">
    <text evidence="16">The sequence shown here is derived from an EMBL/GenBank/DDBJ whole genome shotgun (WGS) entry which is preliminary data.</text>
</comment>
<dbReference type="FunFam" id="3.40.50.300:FF:000193">
    <property type="entry name" value="Probable Elongation factor 3"/>
    <property type="match status" value="1"/>
</dbReference>
<feature type="region of interest" description="Disordered" evidence="14">
    <location>
        <begin position="979"/>
        <end position="1047"/>
    </location>
</feature>
<dbReference type="PANTHER" id="PTHR19211:SF5">
    <property type="entry name" value="ELONGATION FACTOR 3A-RELATED"/>
    <property type="match status" value="1"/>
</dbReference>
<dbReference type="Gene3D" id="1.20.1390.20">
    <property type="match status" value="1"/>
</dbReference>
<dbReference type="InterPro" id="IPR015688">
    <property type="entry name" value="eEF3_ABC2_chromodomain-like"/>
</dbReference>
<feature type="domain" description="ABC transporter" evidence="15">
    <location>
        <begin position="428"/>
        <end position="644"/>
    </location>
</feature>
<dbReference type="Gene3D" id="1.25.10.10">
    <property type="entry name" value="Leucine-rich Repeat Variant"/>
    <property type="match status" value="1"/>
</dbReference>
<evidence type="ECO:0000256" key="11">
    <source>
        <dbReference type="ARBA" id="ARBA00022917"/>
    </source>
</evidence>
<dbReference type="InterPro" id="IPR003593">
    <property type="entry name" value="AAA+_ATPase"/>
</dbReference>
<dbReference type="GO" id="GO:0005524">
    <property type="term" value="F:ATP binding"/>
    <property type="evidence" value="ECO:0007669"/>
    <property type="project" value="UniProtKB-KW"/>
</dbReference>
<keyword evidence="6" id="KW-0547">Nucleotide-binding</keyword>